<comment type="caution">
    <text evidence="1">The sequence shown here is derived from an EMBL/GenBank/DDBJ whole genome shotgun (WGS) entry which is preliminary data.</text>
</comment>
<proteinExistence type="predicted"/>
<gene>
    <name evidence="1" type="ORF">FRX31_032893</name>
</gene>
<name>A0A7J6UY19_THATH</name>
<accession>A0A7J6UY19</accession>
<dbReference type="EMBL" id="JABWDY010041299">
    <property type="protein sequence ID" value="KAF5177523.1"/>
    <property type="molecule type" value="Genomic_DNA"/>
</dbReference>
<dbReference type="AlphaFoldDB" id="A0A7J6UY19"/>
<organism evidence="1 2">
    <name type="scientific">Thalictrum thalictroides</name>
    <name type="common">Rue-anemone</name>
    <name type="synonym">Anemone thalictroides</name>
    <dbReference type="NCBI Taxonomy" id="46969"/>
    <lineage>
        <taxon>Eukaryota</taxon>
        <taxon>Viridiplantae</taxon>
        <taxon>Streptophyta</taxon>
        <taxon>Embryophyta</taxon>
        <taxon>Tracheophyta</taxon>
        <taxon>Spermatophyta</taxon>
        <taxon>Magnoliopsida</taxon>
        <taxon>Ranunculales</taxon>
        <taxon>Ranunculaceae</taxon>
        <taxon>Thalictroideae</taxon>
        <taxon>Thalictrum</taxon>
    </lineage>
</organism>
<sequence length="76" mass="8813">MLVEFFRDEQPVTIVFKLLTSNSVRVNGSDNHKPHCPSSHCMPYHHEMIIISNHELLLENLKQNQPYPTLLLDTNS</sequence>
<evidence type="ECO:0000313" key="1">
    <source>
        <dbReference type="EMBL" id="KAF5177523.1"/>
    </source>
</evidence>
<evidence type="ECO:0000313" key="2">
    <source>
        <dbReference type="Proteomes" id="UP000554482"/>
    </source>
</evidence>
<keyword evidence="2" id="KW-1185">Reference proteome</keyword>
<dbReference type="Proteomes" id="UP000554482">
    <property type="component" value="Unassembled WGS sequence"/>
</dbReference>
<protein>
    <submittedName>
        <fullName evidence="1">Uncharacterized protein</fullName>
    </submittedName>
</protein>
<reference evidence="1 2" key="1">
    <citation type="submission" date="2020-06" db="EMBL/GenBank/DDBJ databases">
        <title>Transcriptomic and genomic resources for Thalictrum thalictroides and T. hernandezii: Facilitating candidate gene discovery in an emerging model plant lineage.</title>
        <authorList>
            <person name="Arias T."/>
            <person name="Riano-Pachon D.M."/>
            <person name="Di Stilio V.S."/>
        </authorList>
    </citation>
    <scope>NUCLEOTIDE SEQUENCE [LARGE SCALE GENOMIC DNA]</scope>
    <source>
        <strain evidence="2">cv. WT478/WT964</strain>
        <tissue evidence="1">Leaves</tissue>
    </source>
</reference>